<gene>
    <name evidence="2" type="ORF">SteCoe_12558</name>
</gene>
<sequence length="239" mass="27530">MPISLGLTSGFTLQSSFQMVKQPFIIGICGGSCSGKSLVTEKLKLSLDLSASVVNEFDFYHPNLTNVDNFDSPDAINWELLESCLNALNSKSTFECPQYDLLKHKRKKNTLKLYPTRVVIVEGMFILSHEEIRNKLDLIIFVDCPDDVRIANRIRKFTKNFNMSLEFIIDYYLKYTKIAYEKYIKPSKIYADIIVPNYGTQYESKGVDFMVINITQFLYGGDSDNINRLRYAPLKFFNQ</sequence>
<evidence type="ECO:0000259" key="1">
    <source>
        <dbReference type="Pfam" id="PF00485"/>
    </source>
</evidence>
<dbReference type="GO" id="GO:0005524">
    <property type="term" value="F:ATP binding"/>
    <property type="evidence" value="ECO:0007669"/>
    <property type="project" value="InterPro"/>
</dbReference>
<dbReference type="PANTHER" id="PTHR10285">
    <property type="entry name" value="URIDINE KINASE"/>
    <property type="match status" value="1"/>
</dbReference>
<keyword evidence="3" id="KW-1185">Reference proteome</keyword>
<dbReference type="InterPro" id="IPR027417">
    <property type="entry name" value="P-loop_NTPase"/>
</dbReference>
<dbReference type="Proteomes" id="UP000187209">
    <property type="component" value="Unassembled WGS sequence"/>
</dbReference>
<dbReference type="EMBL" id="MPUH01000219">
    <property type="protein sequence ID" value="OMJ85990.1"/>
    <property type="molecule type" value="Genomic_DNA"/>
</dbReference>
<dbReference type="PRINTS" id="PR00988">
    <property type="entry name" value="URIDINKINASE"/>
</dbReference>
<dbReference type="OrthoDB" id="106623at2759"/>
<proteinExistence type="predicted"/>
<dbReference type="AlphaFoldDB" id="A0A1R2CAJ8"/>
<evidence type="ECO:0000313" key="2">
    <source>
        <dbReference type="EMBL" id="OMJ85990.1"/>
    </source>
</evidence>
<organism evidence="2 3">
    <name type="scientific">Stentor coeruleus</name>
    <dbReference type="NCBI Taxonomy" id="5963"/>
    <lineage>
        <taxon>Eukaryota</taxon>
        <taxon>Sar</taxon>
        <taxon>Alveolata</taxon>
        <taxon>Ciliophora</taxon>
        <taxon>Postciliodesmatophora</taxon>
        <taxon>Heterotrichea</taxon>
        <taxon>Heterotrichida</taxon>
        <taxon>Stentoridae</taxon>
        <taxon>Stentor</taxon>
    </lineage>
</organism>
<comment type="caution">
    <text evidence="2">The sequence shown here is derived from an EMBL/GenBank/DDBJ whole genome shotgun (WGS) entry which is preliminary data.</text>
</comment>
<name>A0A1R2CAJ8_9CILI</name>
<accession>A0A1R2CAJ8</accession>
<dbReference type="InterPro" id="IPR006083">
    <property type="entry name" value="PRK/URK"/>
</dbReference>
<reference evidence="2 3" key="1">
    <citation type="submission" date="2016-11" db="EMBL/GenBank/DDBJ databases">
        <title>The macronuclear genome of Stentor coeruleus: a giant cell with tiny introns.</title>
        <authorList>
            <person name="Slabodnick M."/>
            <person name="Ruby J.G."/>
            <person name="Reiff S.B."/>
            <person name="Swart E.C."/>
            <person name="Gosai S."/>
            <person name="Prabakaran S."/>
            <person name="Witkowska E."/>
            <person name="Larue G.E."/>
            <person name="Fisher S."/>
            <person name="Freeman R.M."/>
            <person name="Gunawardena J."/>
            <person name="Chu W."/>
            <person name="Stover N.A."/>
            <person name="Gregory B.D."/>
            <person name="Nowacki M."/>
            <person name="Derisi J."/>
            <person name="Roy S.W."/>
            <person name="Marshall W.F."/>
            <person name="Sood P."/>
        </authorList>
    </citation>
    <scope>NUCLEOTIDE SEQUENCE [LARGE SCALE GENOMIC DNA]</scope>
    <source>
        <strain evidence="2">WM001</strain>
    </source>
</reference>
<dbReference type="GO" id="GO:0016301">
    <property type="term" value="F:kinase activity"/>
    <property type="evidence" value="ECO:0007669"/>
    <property type="project" value="InterPro"/>
</dbReference>
<dbReference type="Gene3D" id="3.40.50.300">
    <property type="entry name" value="P-loop containing nucleotide triphosphate hydrolases"/>
    <property type="match status" value="1"/>
</dbReference>
<dbReference type="Pfam" id="PF00485">
    <property type="entry name" value="PRK"/>
    <property type="match status" value="1"/>
</dbReference>
<protein>
    <recommendedName>
        <fullName evidence="1">Phosphoribulokinase/uridine kinase domain-containing protein</fullName>
    </recommendedName>
</protein>
<evidence type="ECO:0000313" key="3">
    <source>
        <dbReference type="Proteomes" id="UP000187209"/>
    </source>
</evidence>
<feature type="domain" description="Phosphoribulokinase/uridine kinase" evidence="1">
    <location>
        <begin position="25"/>
        <end position="200"/>
    </location>
</feature>
<dbReference type="SUPFAM" id="SSF52540">
    <property type="entry name" value="P-loop containing nucleoside triphosphate hydrolases"/>
    <property type="match status" value="1"/>
</dbReference>